<name>A0A5D0RNZ9_9RHOB</name>
<proteinExistence type="predicted"/>
<dbReference type="AlphaFoldDB" id="A0A5D0RNZ9"/>
<dbReference type="Pfam" id="PF18014">
    <property type="entry name" value="Acetyltransf_18"/>
    <property type="match status" value="1"/>
</dbReference>
<accession>A0A5D0RNZ9</accession>
<evidence type="ECO:0000313" key="2">
    <source>
        <dbReference type="EMBL" id="TYB83317.1"/>
    </source>
</evidence>
<dbReference type="InterPro" id="IPR041496">
    <property type="entry name" value="YitH/HolE_GNAT"/>
</dbReference>
<sequence>MAITEGHTQTRLAETDIDAVMALVAEAGWNQVAEDWRLMAGIGDAVVLRDAGGAVCASALALPYAAGFGWISMVLVAKASRRRGLATHLLADRVAWLKARGAVPILDATELGVPVYEQAGFTGGARLSRWQGVARPGKVRGDLRVAGPSDRAWIGALDAEVFGADRSRLIDDFLSRPGSTGLALDDSGFVIARRGRRATQLGPLVAASEPQAIALLDAALASLDGPVFFDLFDARGALEAHVRALGYERQRGFLRMSLGEMPDFDGNGRAMLIAGPEYG</sequence>
<reference evidence="2 3" key="1">
    <citation type="submission" date="2019-08" db="EMBL/GenBank/DDBJ databases">
        <title>Identification of a novel species of the genus Boseongicola.</title>
        <authorList>
            <person name="Zhang X.-Q."/>
        </authorList>
    </citation>
    <scope>NUCLEOTIDE SEQUENCE [LARGE SCALE GENOMIC DNA]</scope>
    <source>
        <strain evidence="2 3">HY14</strain>
    </source>
</reference>
<dbReference type="InterPro" id="IPR000182">
    <property type="entry name" value="GNAT_dom"/>
</dbReference>
<comment type="caution">
    <text evidence="2">The sequence shown here is derived from an EMBL/GenBank/DDBJ whole genome shotgun (WGS) entry which is preliminary data.</text>
</comment>
<protein>
    <submittedName>
        <fullName evidence="2">GNAT family N-acetyltransferase</fullName>
    </submittedName>
</protein>
<feature type="domain" description="N-acetyltransferase" evidence="1">
    <location>
        <begin position="8"/>
        <end position="142"/>
    </location>
</feature>
<dbReference type="PANTHER" id="PTHR47237">
    <property type="entry name" value="SLL0310 PROTEIN"/>
    <property type="match status" value="1"/>
</dbReference>
<dbReference type="RefSeq" id="WP_148376407.1">
    <property type="nucleotide sequence ID" value="NZ_VSIY01000003.1"/>
</dbReference>
<dbReference type="Proteomes" id="UP000322080">
    <property type="component" value="Unassembled WGS sequence"/>
</dbReference>
<dbReference type="Pfam" id="PF00583">
    <property type="entry name" value="Acetyltransf_1"/>
    <property type="match status" value="1"/>
</dbReference>
<gene>
    <name evidence="2" type="ORF">FVF75_03835</name>
</gene>
<dbReference type="CDD" id="cd04301">
    <property type="entry name" value="NAT_SF"/>
    <property type="match status" value="1"/>
</dbReference>
<dbReference type="GO" id="GO:0016747">
    <property type="term" value="F:acyltransferase activity, transferring groups other than amino-acyl groups"/>
    <property type="evidence" value="ECO:0007669"/>
    <property type="project" value="InterPro"/>
</dbReference>
<keyword evidence="3" id="KW-1185">Reference proteome</keyword>
<dbReference type="InterPro" id="IPR052729">
    <property type="entry name" value="Acyl/Acetyltrans_Enzymes"/>
</dbReference>
<evidence type="ECO:0000259" key="1">
    <source>
        <dbReference type="PROSITE" id="PS51186"/>
    </source>
</evidence>
<dbReference type="Gene3D" id="3.40.630.90">
    <property type="match status" value="1"/>
</dbReference>
<dbReference type="SUPFAM" id="SSF55729">
    <property type="entry name" value="Acyl-CoA N-acyltransferases (Nat)"/>
    <property type="match status" value="1"/>
</dbReference>
<dbReference type="PANTHER" id="PTHR47237:SF2">
    <property type="entry name" value="BLL4206 PROTEIN"/>
    <property type="match status" value="1"/>
</dbReference>
<organism evidence="2 3">
    <name type="scientific">Maritimibacter fusiformis</name>
    <dbReference type="NCBI Taxonomy" id="2603819"/>
    <lineage>
        <taxon>Bacteria</taxon>
        <taxon>Pseudomonadati</taxon>
        <taxon>Pseudomonadota</taxon>
        <taxon>Alphaproteobacteria</taxon>
        <taxon>Rhodobacterales</taxon>
        <taxon>Roseobacteraceae</taxon>
        <taxon>Maritimibacter</taxon>
    </lineage>
</organism>
<dbReference type="EMBL" id="VSIY01000003">
    <property type="protein sequence ID" value="TYB83317.1"/>
    <property type="molecule type" value="Genomic_DNA"/>
</dbReference>
<keyword evidence="2" id="KW-0808">Transferase</keyword>
<dbReference type="PROSITE" id="PS51186">
    <property type="entry name" value="GNAT"/>
    <property type="match status" value="1"/>
</dbReference>
<evidence type="ECO:0000313" key="3">
    <source>
        <dbReference type="Proteomes" id="UP000322080"/>
    </source>
</evidence>
<dbReference type="Gene3D" id="3.40.630.30">
    <property type="match status" value="1"/>
</dbReference>
<dbReference type="InterPro" id="IPR016181">
    <property type="entry name" value="Acyl_CoA_acyltransferase"/>
</dbReference>